<sequence length="80" mass="9561">MMASKDVLVLLFLCYTVNKVYPIDCTVWIRTQKRTSRLILNIYFWNRQRLGKPGPSQRRRLTQECSVFKSEVSIVFLQNY</sequence>
<keyword evidence="1" id="KW-0732">Signal</keyword>
<dbReference type="Proteomes" id="UP001152888">
    <property type="component" value="Unassembled WGS sequence"/>
</dbReference>
<evidence type="ECO:0000256" key="1">
    <source>
        <dbReference type="SAM" id="SignalP"/>
    </source>
</evidence>
<organism evidence="2 3">
    <name type="scientific">Acanthoscelides obtectus</name>
    <name type="common">Bean weevil</name>
    <name type="synonym">Bruchus obtectus</name>
    <dbReference type="NCBI Taxonomy" id="200917"/>
    <lineage>
        <taxon>Eukaryota</taxon>
        <taxon>Metazoa</taxon>
        <taxon>Ecdysozoa</taxon>
        <taxon>Arthropoda</taxon>
        <taxon>Hexapoda</taxon>
        <taxon>Insecta</taxon>
        <taxon>Pterygota</taxon>
        <taxon>Neoptera</taxon>
        <taxon>Endopterygota</taxon>
        <taxon>Coleoptera</taxon>
        <taxon>Polyphaga</taxon>
        <taxon>Cucujiformia</taxon>
        <taxon>Chrysomeloidea</taxon>
        <taxon>Chrysomelidae</taxon>
        <taxon>Bruchinae</taxon>
        <taxon>Bruchini</taxon>
        <taxon>Acanthoscelides</taxon>
    </lineage>
</organism>
<evidence type="ECO:0008006" key="4">
    <source>
        <dbReference type="Google" id="ProtNLM"/>
    </source>
</evidence>
<keyword evidence="3" id="KW-1185">Reference proteome</keyword>
<evidence type="ECO:0000313" key="2">
    <source>
        <dbReference type="EMBL" id="CAH1969823.1"/>
    </source>
</evidence>
<feature type="chain" id="PRO_5040374545" description="Secreted protein" evidence="1">
    <location>
        <begin position="23"/>
        <end position="80"/>
    </location>
</feature>
<accession>A0A9P0K8A2</accession>
<protein>
    <recommendedName>
        <fullName evidence="4">Secreted protein</fullName>
    </recommendedName>
</protein>
<proteinExistence type="predicted"/>
<reference evidence="2" key="1">
    <citation type="submission" date="2022-03" db="EMBL/GenBank/DDBJ databases">
        <authorList>
            <person name="Sayadi A."/>
        </authorList>
    </citation>
    <scope>NUCLEOTIDE SEQUENCE</scope>
</reference>
<dbReference type="AlphaFoldDB" id="A0A9P0K8A2"/>
<comment type="caution">
    <text evidence="2">The sequence shown here is derived from an EMBL/GenBank/DDBJ whole genome shotgun (WGS) entry which is preliminary data.</text>
</comment>
<dbReference type="EMBL" id="CAKOFQ010006766">
    <property type="protein sequence ID" value="CAH1969823.1"/>
    <property type="molecule type" value="Genomic_DNA"/>
</dbReference>
<name>A0A9P0K8A2_ACAOB</name>
<feature type="signal peptide" evidence="1">
    <location>
        <begin position="1"/>
        <end position="22"/>
    </location>
</feature>
<evidence type="ECO:0000313" key="3">
    <source>
        <dbReference type="Proteomes" id="UP001152888"/>
    </source>
</evidence>
<gene>
    <name evidence="2" type="ORF">ACAOBT_LOCUS8577</name>
</gene>